<comment type="similarity">
    <text evidence="6">Belongs to the exbB/tolQ family.</text>
</comment>
<feature type="transmembrane region" description="Helical" evidence="7">
    <location>
        <begin position="90"/>
        <end position="114"/>
    </location>
</feature>
<keyword evidence="10" id="KW-1185">Reference proteome</keyword>
<reference evidence="9 10" key="1">
    <citation type="submission" date="2020-02" db="EMBL/GenBank/DDBJ databases">
        <title>Complete genome sequence of Flavobacteriaceae bacterium.</title>
        <authorList>
            <person name="Kim S.-J."/>
            <person name="Kim Y.-S."/>
            <person name="Kim K.-H."/>
        </authorList>
    </citation>
    <scope>NUCLEOTIDE SEQUENCE [LARGE SCALE GENOMIC DNA]</scope>
    <source>
        <strain evidence="9 10">RR4-40</strain>
    </source>
</reference>
<keyword evidence="4 7" id="KW-1133">Transmembrane helix</keyword>
<evidence type="ECO:0000256" key="1">
    <source>
        <dbReference type="ARBA" id="ARBA00004651"/>
    </source>
</evidence>
<evidence type="ECO:0000256" key="5">
    <source>
        <dbReference type="ARBA" id="ARBA00023136"/>
    </source>
</evidence>
<name>A0A6G6GKU2_9FLAO</name>
<keyword evidence="2" id="KW-1003">Cell membrane</keyword>
<evidence type="ECO:0000313" key="9">
    <source>
        <dbReference type="EMBL" id="QIE59172.1"/>
    </source>
</evidence>
<feature type="transmembrane region" description="Helical" evidence="7">
    <location>
        <begin position="47"/>
        <end position="70"/>
    </location>
</feature>
<feature type="transmembrane region" description="Helical" evidence="7">
    <location>
        <begin position="12"/>
        <end position="35"/>
    </location>
</feature>
<dbReference type="Proteomes" id="UP000505306">
    <property type="component" value="Chromosome"/>
</dbReference>
<dbReference type="RefSeq" id="WP_164679201.1">
    <property type="nucleotide sequence ID" value="NZ_CP049057.1"/>
</dbReference>
<feature type="domain" description="MotA/TolQ/ExbB proton channel" evidence="8">
    <location>
        <begin position="42"/>
        <end position="101"/>
    </location>
</feature>
<evidence type="ECO:0000256" key="3">
    <source>
        <dbReference type="ARBA" id="ARBA00022692"/>
    </source>
</evidence>
<dbReference type="KEGG" id="mgel:G5B37_06245"/>
<evidence type="ECO:0000256" key="2">
    <source>
        <dbReference type="ARBA" id="ARBA00022475"/>
    </source>
</evidence>
<evidence type="ECO:0000256" key="4">
    <source>
        <dbReference type="ARBA" id="ARBA00022989"/>
    </source>
</evidence>
<keyword evidence="6" id="KW-0653">Protein transport</keyword>
<evidence type="ECO:0000259" key="8">
    <source>
        <dbReference type="Pfam" id="PF01618"/>
    </source>
</evidence>
<organism evidence="9 10">
    <name type="scientific">Rasiella rasia</name>
    <dbReference type="NCBI Taxonomy" id="2744027"/>
    <lineage>
        <taxon>Bacteria</taxon>
        <taxon>Pseudomonadati</taxon>
        <taxon>Bacteroidota</taxon>
        <taxon>Flavobacteriia</taxon>
        <taxon>Flavobacteriales</taxon>
        <taxon>Flavobacteriaceae</taxon>
        <taxon>Rasiella</taxon>
    </lineage>
</organism>
<dbReference type="AlphaFoldDB" id="A0A6G6GKU2"/>
<dbReference type="GO" id="GO:0005886">
    <property type="term" value="C:plasma membrane"/>
    <property type="evidence" value="ECO:0007669"/>
    <property type="project" value="UniProtKB-SubCell"/>
</dbReference>
<dbReference type="Pfam" id="PF01618">
    <property type="entry name" value="MotA_ExbB"/>
    <property type="match status" value="1"/>
</dbReference>
<keyword evidence="6" id="KW-0813">Transport</keyword>
<keyword evidence="3 7" id="KW-0812">Transmembrane</keyword>
<sequence length="118" mass="12538">MPIPLNIISDGGVTFMVPLILFVVIIFALLVVALLKPTLRSKFEKLINHISLFALAWGLLGSTIGLITAFDAIQAVGDISNGMMAGGLKVALITTLFGLAAFLLGRFALIIITLSKKE</sequence>
<evidence type="ECO:0000256" key="7">
    <source>
        <dbReference type="SAM" id="Phobius"/>
    </source>
</evidence>
<accession>A0A6G6GKU2</accession>
<dbReference type="InterPro" id="IPR002898">
    <property type="entry name" value="MotA_ExbB_proton_chnl"/>
</dbReference>
<protein>
    <submittedName>
        <fullName evidence="9">MotA/TolQ/ExbB proton channel family protein</fullName>
    </submittedName>
</protein>
<dbReference type="GO" id="GO:0015031">
    <property type="term" value="P:protein transport"/>
    <property type="evidence" value="ECO:0007669"/>
    <property type="project" value="UniProtKB-KW"/>
</dbReference>
<comment type="subcellular location">
    <subcellularLocation>
        <location evidence="1">Cell membrane</location>
        <topology evidence="1">Multi-pass membrane protein</topology>
    </subcellularLocation>
    <subcellularLocation>
        <location evidence="6">Membrane</location>
        <topology evidence="6">Multi-pass membrane protein</topology>
    </subcellularLocation>
</comment>
<proteinExistence type="inferred from homology"/>
<evidence type="ECO:0000313" key="10">
    <source>
        <dbReference type="Proteomes" id="UP000505306"/>
    </source>
</evidence>
<gene>
    <name evidence="9" type="ORF">G5B37_06245</name>
</gene>
<keyword evidence="5 7" id="KW-0472">Membrane</keyword>
<dbReference type="EMBL" id="CP049057">
    <property type="protein sequence ID" value="QIE59172.1"/>
    <property type="molecule type" value="Genomic_DNA"/>
</dbReference>
<evidence type="ECO:0000256" key="6">
    <source>
        <dbReference type="RuleBase" id="RU004057"/>
    </source>
</evidence>